<dbReference type="EMBL" id="CAADRA010005377">
    <property type="protein sequence ID" value="VFT89224.1"/>
    <property type="molecule type" value="Genomic_DNA"/>
</dbReference>
<reference evidence="1" key="2">
    <citation type="submission" date="2019-06" db="EMBL/GenBank/DDBJ databases">
        <title>Genomics analysis of Aphanomyces spp. identifies a new class of oomycete effector associated with host adaptation.</title>
        <authorList>
            <person name="Gaulin E."/>
        </authorList>
    </citation>
    <scope>NUCLEOTIDE SEQUENCE</scope>
    <source>
        <strain evidence="1">CBS 578.67</strain>
    </source>
</reference>
<dbReference type="OrthoDB" id="69373at2759"/>
<dbReference type="EMBL" id="VJMH01005356">
    <property type="protein sequence ID" value="KAF0696911.1"/>
    <property type="molecule type" value="Genomic_DNA"/>
</dbReference>
<dbReference type="AlphaFoldDB" id="A0A485KVT3"/>
<organism evidence="2 3">
    <name type="scientific">Aphanomyces stellatus</name>
    <dbReference type="NCBI Taxonomy" id="120398"/>
    <lineage>
        <taxon>Eukaryota</taxon>
        <taxon>Sar</taxon>
        <taxon>Stramenopiles</taxon>
        <taxon>Oomycota</taxon>
        <taxon>Saprolegniomycetes</taxon>
        <taxon>Saprolegniales</taxon>
        <taxon>Verrucalvaceae</taxon>
        <taxon>Aphanomyces</taxon>
    </lineage>
</organism>
<evidence type="ECO:0000313" key="3">
    <source>
        <dbReference type="Proteomes" id="UP000332933"/>
    </source>
</evidence>
<gene>
    <name evidence="2" type="primary">Aste57867_12372</name>
    <name evidence="1" type="ORF">As57867_012326</name>
    <name evidence="2" type="ORF">ASTE57867_12372</name>
</gene>
<sequence length="269" mass="30846">MQRRKYRQKKRDERAFLLRQLADMEAHVRATSPPCPEALQDTNGVLSWQVIAQVFRAASGRAKGTHKDLIEKTVATSTAIHNLMRFLEACHPCPMPSLSTSLPTMQFVTLPANAEARTTAKQWLTQQLYHNTDRAFSLFPHDHDLFVQTEIMLAESHVEITERSQIVVDLPLSTLIRIYFTNAHRRWLPVSKIDCVEIDGNTRKYHSSSVPAGMYFNVLEGHFHEAERCVLVIRYLQDDDRFERMEGSTMPFSLQWSVGFGCVVVMNLV</sequence>
<evidence type="ECO:0000313" key="1">
    <source>
        <dbReference type="EMBL" id="KAF0696911.1"/>
    </source>
</evidence>
<proteinExistence type="predicted"/>
<protein>
    <submittedName>
        <fullName evidence="2">Aste57867_12372 protein</fullName>
    </submittedName>
</protein>
<keyword evidence="3" id="KW-1185">Reference proteome</keyword>
<evidence type="ECO:0000313" key="2">
    <source>
        <dbReference type="EMBL" id="VFT89224.1"/>
    </source>
</evidence>
<name>A0A485KVT3_9STRA</name>
<dbReference type="Proteomes" id="UP000332933">
    <property type="component" value="Unassembled WGS sequence"/>
</dbReference>
<accession>A0A485KVT3</accession>
<reference evidence="2 3" key="1">
    <citation type="submission" date="2019-03" db="EMBL/GenBank/DDBJ databases">
        <authorList>
            <person name="Gaulin E."/>
            <person name="Dumas B."/>
        </authorList>
    </citation>
    <scope>NUCLEOTIDE SEQUENCE [LARGE SCALE GENOMIC DNA]</scope>
    <source>
        <strain evidence="2">CBS 568.67</strain>
    </source>
</reference>